<name>A0ABP1FJR4_9CHLO</name>
<sequence>MNRGIVFTGVGLFILSGVLAVDRQLLQAPAPAPAGGPAGPKQAADGIFTFGATSVTFTNATSMVLSGLTNSTAYVQYPPRVNAGTVATDDFFSTQLANSASSRWLDGPQVLLQGTLNGNITNIIVIMNAPEYDEDSNNVTATYRVFNSTATKLLATGGVANSVLSTVASSSTGSSSPAVLTAVPAQSEMANVTAFVDVTNIAQYTQKEGSGEKARVVRVRVVNRGWPVYYNPYYPYYP</sequence>
<keyword evidence="1" id="KW-0732">Signal</keyword>
<dbReference type="Proteomes" id="UP001497392">
    <property type="component" value="Unassembled WGS sequence"/>
</dbReference>
<protein>
    <submittedName>
        <fullName evidence="2">G2183 protein</fullName>
    </submittedName>
</protein>
<evidence type="ECO:0000313" key="3">
    <source>
        <dbReference type="Proteomes" id="UP001497392"/>
    </source>
</evidence>
<accession>A0ABP1FJR4</accession>
<proteinExistence type="predicted"/>
<comment type="caution">
    <text evidence="2">The sequence shown here is derived from an EMBL/GenBank/DDBJ whole genome shotgun (WGS) entry which is preliminary data.</text>
</comment>
<feature type="signal peptide" evidence="1">
    <location>
        <begin position="1"/>
        <end position="20"/>
    </location>
</feature>
<gene>
    <name evidence="2" type="primary">g2183</name>
    <name evidence="2" type="ORF">VP750_LOCUS1868</name>
</gene>
<evidence type="ECO:0000313" key="2">
    <source>
        <dbReference type="EMBL" id="CAL5220209.1"/>
    </source>
</evidence>
<keyword evidence="3" id="KW-1185">Reference proteome</keyword>
<dbReference type="EMBL" id="CAXHTA020000003">
    <property type="protein sequence ID" value="CAL5220209.1"/>
    <property type="molecule type" value="Genomic_DNA"/>
</dbReference>
<evidence type="ECO:0000256" key="1">
    <source>
        <dbReference type="SAM" id="SignalP"/>
    </source>
</evidence>
<feature type="chain" id="PRO_5046098856" evidence="1">
    <location>
        <begin position="21"/>
        <end position="238"/>
    </location>
</feature>
<reference evidence="2 3" key="1">
    <citation type="submission" date="2024-06" db="EMBL/GenBank/DDBJ databases">
        <authorList>
            <person name="Kraege A."/>
            <person name="Thomma B."/>
        </authorList>
    </citation>
    <scope>NUCLEOTIDE SEQUENCE [LARGE SCALE GENOMIC DNA]</scope>
</reference>
<organism evidence="2 3">
    <name type="scientific">Coccomyxa viridis</name>
    <dbReference type="NCBI Taxonomy" id="1274662"/>
    <lineage>
        <taxon>Eukaryota</taxon>
        <taxon>Viridiplantae</taxon>
        <taxon>Chlorophyta</taxon>
        <taxon>core chlorophytes</taxon>
        <taxon>Trebouxiophyceae</taxon>
        <taxon>Trebouxiophyceae incertae sedis</taxon>
        <taxon>Coccomyxaceae</taxon>
        <taxon>Coccomyxa</taxon>
    </lineage>
</organism>